<sequence>MDFFSTFPAEIQLIILESFESWREVNAVAERYPPLANVLRQNEGVILSTYLKRELDDDLIQDAMAILTFPSSLKTGSVSKQRKAVFEHLTAWGAKELPNPTKRGMCNISQMKDLMSMSCILHKYIQDYLTKATSIHLPRAYHCLPVWSLAFGKCQRQTRSNRSWYRKNLFDLNILSPTKKRRILQAFLRYQLLCLIYRPLAFISWARETDQHTTTAQTGLREQDLFLTWDWRILSKFEKKDPLLAETQLLACVREYVTTLWEMLARVECRHLQPSYSLVDDHALSLLASSGLDPLARCLESDCATIRGIIEGALKFQEHSLRVTNVDMLTLASNPTVDPQASEWRGWSRLLYIRQRCGPLFNPTCDWLEVLRNHAAGYNTSDIIFHYGRILCTDSAAEEYSESFWKTKHHEESHSH</sequence>
<dbReference type="OrthoDB" id="4636359at2759"/>
<accession>A0A8K0SVZ0</accession>
<comment type="caution">
    <text evidence="1">The sequence shown here is derived from an EMBL/GenBank/DDBJ whole genome shotgun (WGS) entry which is preliminary data.</text>
</comment>
<gene>
    <name evidence="1" type="ORF">B0I35DRAFT_407407</name>
</gene>
<evidence type="ECO:0000313" key="2">
    <source>
        <dbReference type="Proteomes" id="UP000813444"/>
    </source>
</evidence>
<keyword evidence="2" id="KW-1185">Reference proteome</keyword>
<dbReference type="EMBL" id="JAGPNK010000004">
    <property type="protein sequence ID" value="KAH7323005.1"/>
    <property type="molecule type" value="Genomic_DNA"/>
</dbReference>
<organism evidence="1 2">
    <name type="scientific">Stachybotrys elegans</name>
    <dbReference type="NCBI Taxonomy" id="80388"/>
    <lineage>
        <taxon>Eukaryota</taxon>
        <taxon>Fungi</taxon>
        <taxon>Dikarya</taxon>
        <taxon>Ascomycota</taxon>
        <taxon>Pezizomycotina</taxon>
        <taxon>Sordariomycetes</taxon>
        <taxon>Hypocreomycetidae</taxon>
        <taxon>Hypocreales</taxon>
        <taxon>Stachybotryaceae</taxon>
        <taxon>Stachybotrys</taxon>
    </lineage>
</organism>
<protein>
    <submittedName>
        <fullName evidence="1">Uncharacterized protein</fullName>
    </submittedName>
</protein>
<reference evidence="1" key="1">
    <citation type="journal article" date="2021" name="Nat. Commun.">
        <title>Genetic determinants of endophytism in the Arabidopsis root mycobiome.</title>
        <authorList>
            <person name="Mesny F."/>
            <person name="Miyauchi S."/>
            <person name="Thiergart T."/>
            <person name="Pickel B."/>
            <person name="Atanasova L."/>
            <person name="Karlsson M."/>
            <person name="Huettel B."/>
            <person name="Barry K.W."/>
            <person name="Haridas S."/>
            <person name="Chen C."/>
            <person name="Bauer D."/>
            <person name="Andreopoulos W."/>
            <person name="Pangilinan J."/>
            <person name="LaButti K."/>
            <person name="Riley R."/>
            <person name="Lipzen A."/>
            <person name="Clum A."/>
            <person name="Drula E."/>
            <person name="Henrissat B."/>
            <person name="Kohler A."/>
            <person name="Grigoriev I.V."/>
            <person name="Martin F.M."/>
            <person name="Hacquard S."/>
        </authorList>
    </citation>
    <scope>NUCLEOTIDE SEQUENCE</scope>
    <source>
        <strain evidence="1">MPI-CAGE-CH-0235</strain>
    </source>
</reference>
<proteinExistence type="predicted"/>
<evidence type="ECO:0000313" key="1">
    <source>
        <dbReference type="EMBL" id="KAH7323005.1"/>
    </source>
</evidence>
<dbReference type="AlphaFoldDB" id="A0A8K0SVZ0"/>
<dbReference type="Proteomes" id="UP000813444">
    <property type="component" value="Unassembled WGS sequence"/>
</dbReference>
<name>A0A8K0SVZ0_9HYPO</name>